<gene>
    <name evidence="2" type="ORF">BHD05_02135</name>
</gene>
<proteinExistence type="predicted"/>
<dbReference type="AlphaFoldDB" id="A0A7L5ALF7"/>
<name>A0A7L5ALF7_9MICO</name>
<accession>A0A7L5ALF7</accession>
<evidence type="ECO:0000256" key="1">
    <source>
        <dbReference type="SAM" id="Phobius"/>
    </source>
</evidence>
<organism evidence="2 3">
    <name type="scientific">Marisediminicola antarctica</name>
    <dbReference type="NCBI Taxonomy" id="674079"/>
    <lineage>
        <taxon>Bacteria</taxon>
        <taxon>Bacillati</taxon>
        <taxon>Actinomycetota</taxon>
        <taxon>Actinomycetes</taxon>
        <taxon>Micrococcales</taxon>
        <taxon>Microbacteriaceae</taxon>
        <taxon>Marisediminicola</taxon>
    </lineage>
</organism>
<keyword evidence="1" id="KW-0812">Transmembrane</keyword>
<keyword evidence="3" id="KW-1185">Reference proteome</keyword>
<dbReference type="EMBL" id="CP017146">
    <property type="protein sequence ID" value="QHO70922.1"/>
    <property type="molecule type" value="Genomic_DNA"/>
</dbReference>
<dbReference type="KEGG" id="mant:BHD05_02135"/>
<protein>
    <submittedName>
        <fullName evidence="2">Uncharacterized protein</fullName>
    </submittedName>
</protein>
<evidence type="ECO:0000313" key="2">
    <source>
        <dbReference type="EMBL" id="QHO70922.1"/>
    </source>
</evidence>
<reference evidence="2 3" key="1">
    <citation type="submission" date="2016-09" db="EMBL/GenBank/DDBJ databases">
        <title>Complete genome sequence of microbes from the polar regions.</title>
        <authorList>
            <person name="Liao L."/>
            <person name="Chen B."/>
        </authorList>
    </citation>
    <scope>NUCLEOTIDE SEQUENCE [LARGE SCALE GENOMIC DNA]</scope>
    <source>
        <strain evidence="2 3">ZS314</strain>
    </source>
</reference>
<feature type="transmembrane region" description="Helical" evidence="1">
    <location>
        <begin position="21"/>
        <end position="44"/>
    </location>
</feature>
<dbReference type="Proteomes" id="UP000464507">
    <property type="component" value="Chromosome"/>
</dbReference>
<keyword evidence="1" id="KW-1133">Transmembrane helix</keyword>
<sequence>MVIGDGVERRPDPIRRWAIRWGIVVTLILLAFAGTVVGLNASLYSADGFVRSYLSALARHDVDAALQTPGVTLAGPASRELLTADALGELTEIEHVGSTAGVGGTTVVEFSFELDGTPGSTSFAVTPASARLGFFDSWAFETSPTGILEVVPQHNSEFDANELTLEATNGAAAASAYHVLTPGVFALGHDSELLTADAERLIVLEPGSMALATVNSRANEEFVDLVQGELDALLDGCATQSVLQPTGCPFGERIANRVEGVPEWTIASYPVVTILPGDTPGTWRVPETAGTAHLVVGVQSLFDGTRSTFDDDVPFTIGYLITFPGDGRVVIDAVTGG</sequence>
<evidence type="ECO:0000313" key="3">
    <source>
        <dbReference type="Proteomes" id="UP000464507"/>
    </source>
</evidence>
<keyword evidence="1" id="KW-0472">Membrane</keyword>